<gene>
    <name evidence="1" type="ORF">ACFMB1_10775</name>
</gene>
<dbReference type="Proteomes" id="UP001596116">
    <property type="component" value="Unassembled WGS sequence"/>
</dbReference>
<comment type="caution">
    <text evidence="1">The sequence shown here is derived from an EMBL/GenBank/DDBJ whole genome shotgun (WGS) entry which is preliminary data.</text>
</comment>
<name>A0ABW1KXC8_9PROT</name>
<organism evidence="1 2">
    <name type="scientific">Hyphococcus aureus</name>
    <dbReference type="NCBI Taxonomy" id="2666033"/>
    <lineage>
        <taxon>Bacteria</taxon>
        <taxon>Pseudomonadati</taxon>
        <taxon>Pseudomonadota</taxon>
        <taxon>Alphaproteobacteria</taxon>
        <taxon>Parvularculales</taxon>
        <taxon>Parvularculaceae</taxon>
        <taxon>Hyphococcus</taxon>
    </lineage>
</organism>
<reference evidence="1 2" key="1">
    <citation type="submission" date="2024-09" db="EMBL/GenBank/DDBJ databases">
        <authorList>
            <person name="Zhang Z.-H."/>
        </authorList>
    </citation>
    <scope>NUCLEOTIDE SEQUENCE [LARGE SCALE GENOMIC DNA]</scope>
    <source>
        <strain evidence="1 2">HHTR114</strain>
    </source>
</reference>
<sequence length="472" mass="50934">MGLSQRKRERLSAFLGELPVAAAVKLFAALEGDRDAGGEGLPHNALLDDLRRKLRERGAAPVRRPSAKRTFFEPFEDFFVSVRSGKKRQAQIARTSLDPIWRVMMTDPALTEAAMAAAALDDAYRSGGETKQLERSLFLAAEAGLARLFTRVKETEATRASLVETLGGEAALADFEEIRDLMEAAEALRTLRIVVPSHSPSLSEEQIYDLRQLFLSVYEQSPSIASYLLLALKGRLEAPWRALGVYYHLARSADERLTPARETVMALPESLFEDLEGIARALEKAGAGALEVQSAKARLGWFIDYAEGLARQAQKAGDNVVLNRIEACRDIAGEAHARFVEQALRALRAALPVRAARGSSRLAAPRPDYAAPVAPGVIDDAKSAVALLNDAPADARRLGSDPGLSEKVLADACAYAGTYANDLVAEIRAAEGADRAAAKRLLEQSLSIVEPLLKSDEAGLIRDRAAAAAVTV</sequence>
<protein>
    <submittedName>
        <fullName evidence="1">Uncharacterized protein</fullName>
    </submittedName>
</protein>
<accession>A0ABW1KXC8</accession>
<keyword evidence="2" id="KW-1185">Reference proteome</keyword>
<dbReference type="RefSeq" id="WP_379882742.1">
    <property type="nucleotide sequence ID" value="NZ_JBHPON010000002.1"/>
</dbReference>
<evidence type="ECO:0000313" key="1">
    <source>
        <dbReference type="EMBL" id="MFC6036030.1"/>
    </source>
</evidence>
<evidence type="ECO:0000313" key="2">
    <source>
        <dbReference type="Proteomes" id="UP001596116"/>
    </source>
</evidence>
<proteinExistence type="predicted"/>
<dbReference type="EMBL" id="JBHPON010000002">
    <property type="protein sequence ID" value="MFC6036030.1"/>
    <property type="molecule type" value="Genomic_DNA"/>
</dbReference>